<protein>
    <submittedName>
        <fullName evidence="1">Unplaced genomic scaffold scaffold_24, whole genome shotgun sequence</fullName>
    </submittedName>
</protein>
<dbReference type="Proteomes" id="UP000053820">
    <property type="component" value="Unassembled WGS sequence"/>
</dbReference>
<gene>
    <name evidence="1" type="ORF">HYDPIDRAFT_115115</name>
</gene>
<organism evidence="1 2">
    <name type="scientific">Hydnomerulius pinastri MD-312</name>
    <dbReference type="NCBI Taxonomy" id="994086"/>
    <lineage>
        <taxon>Eukaryota</taxon>
        <taxon>Fungi</taxon>
        <taxon>Dikarya</taxon>
        <taxon>Basidiomycota</taxon>
        <taxon>Agaricomycotina</taxon>
        <taxon>Agaricomycetes</taxon>
        <taxon>Agaricomycetidae</taxon>
        <taxon>Boletales</taxon>
        <taxon>Boletales incertae sedis</taxon>
        <taxon>Leucogyrophana</taxon>
    </lineage>
</organism>
<accession>A0A0C9WCB8</accession>
<evidence type="ECO:0000313" key="1">
    <source>
        <dbReference type="EMBL" id="KIJ61976.1"/>
    </source>
</evidence>
<sequence length="86" mass="10007">MLFAESSLLLLPVLLFRLLDCVCLTLLRLVLRVLSWDKLKFCPSLPPQVRYASASTQHLHNLHRANLPIIKWMQTILADYHHLVTF</sequence>
<keyword evidence="2" id="KW-1185">Reference proteome</keyword>
<name>A0A0C9WCB8_9AGAM</name>
<reference evidence="1 2" key="1">
    <citation type="submission" date="2014-04" db="EMBL/GenBank/DDBJ databases">
        <title>Evolutionary Origins and Diversification of the Mycorrhizal Mutualists.</title>
        <authorList>
            <consortium name="DOE Joint Genome Institute"/>
            <consortium name="Mycorrhizal Genomics Consortium"/>
            <person name="Kohler A."/>
            <person name="Kuo A."/>
            <person name="Nagy L.G."/>
            <person name="Floudas D."/>
            <person name="Copeland A."/>
            <person name="Barry K.W."/>
            <person name="Cichocki N."/>
            <person name="Veneault-Fourrey C."/>
            <person name="LaButti K."/>
            <person name="Lindquist E.A."/>
            <person name="Lipzen A."/>
            <person name="Lundell T."/>
            <person name="Morin E."/>
            <person name="Murat C."/>
            <person name="Riley R."/>
            <person name="Ohm R."/>
            <person name="Sun H."/>
            <person name="Tunlid A."/>
            <person name="Henrissat B."/>
            <person name="Grigoriev I.V."/>
            <person name="Hibbett D.S."/>
            <person name="Martin F."/>
        </authorList>
    </citation>
    <scope>NUCLEOTIDE SEQUENCE [LARGE SCALE GENOMIC DNA]</scope>
    <source>
        <strain evidence="1 2">MD-312</strain>
    </source>
</reference>
<evidence type="ECO:0000313" key="2">
    <source>
        <dbReference type="Proteomes" id="UP000053820"/>
    </source>
</evidence>
<dbReference type="HOGENOM" id="CLU_2498153_0_0_1"/>
<proteinExistence type="predicted"/>
<dbReference type="AlphaFoldDB" id="A0A0C9WCB8"/>
<dbReference type="EMBL" id="KN839858">
    <property type="protein sequence ID" value="KIJ61976.1"/>
    <property type="molecule type" value="Genomic_DNA"/>
</dbReference>